<dbReference type="SMART" id="SM00267">
    <property type="entry name" value="GGDEF"/>
    <property type="match status" value="1"/>
</dbReference>
<feature type="transmembrane region" description="Helical" evidence="3">
    <location>
        <begin position="62"/>
        <end position="84"/>
    </location>
</feature>
<dbReference type="InterPro" id="IPR000160">
    <property type="entry name" value="GGDEF_dom"/>
</dbReference>
<evidence type="ECO:0000313" key="6">
    <source>
        <dbReference type="Proteomes" id="UP001168540"/>
    </source>
</evidence>
<feature type="transmembrane region" description="Helical" evidence="3">
    <location>
        <begin position="6"/>
        <end position="28"/>
    </location>
</feature>
<comment type="catalytic activity">
    <reaction evidence="2">
        <text>2 GTP = 3',3'-c-di-GMP + 2 diphosphate</text>
        <dbReference type="Rhea" id="RHEA:24898"/>
        <dbReference type="ChEBI" id="CHEBI:33019"/>
        <dbReference type="ChEBI" id="CHEBI:37565"/>
        <dbReference type="ChEBI" id="CHEBI:58805"/>
        <dbReference type="EC" id="2.7.7.65"/>
    </reaction>
</comment>
<feature type="transmembrane region" description="Helical" evidence="3">
    <location>
        <begin position="119"/>
        <end position="139"/>
    </location>
</feature>
<keyword evidence="6" id="KW-1185">Reference proteome</keyword>
<sequence>MFWIDSPTSYLIQTCYSVVVTLTMLLLWRSNRGEKELLTWTLGGLANTLFSLLVTYRDHLPLLFSVPVLNSLSFGFVAALWFGLRQSHGKTLPWRGSAAGLAVALAALLAATLDDLLRVRLLVATMTMLLLCAAMAWEVRSTRRLLKSPGHTLSALVLGLLMAVFIVRFAMIVAAPADFDLRANASQHALQFAANLLFFALVLGGLLISNEKLLSRIASLAERDALTGLYNRRALLGLAERQVGQQALLAVLMIDLDHFKTINDRYGHAGGDAALRQFAERLSQCCRRGDLIGRYGGEEFCVVLPGTSVSEAQRVAERLRTAMAAEPVAFGEHRIALTVSIGLACLRPDLDRLEPLLAAADAALYQAKRGGRNRVELAGQRVGVAPREMASV</sequence>
<accession>A0ABT7XL14</accession>
<keyword evidence="5" id="KW-0548">Nucleotidyltransferase</keyword>
<dbReference type="Gene3D" id="3.30.70.270">
    <property type="match status" value="1"/>
</dbReference>
<keyword evidence="5" id="KW-0808">Transferase</keyword>
<dbReference type="NCBIfam" id="TIGR00254">
    <property type="entry name" value="GGDEF"/>
    <property type="match status" value="1"/>
</dbReference>
<evidence type="ECO:0000259" key="4">
    <source>
        <dbReference type="PROSITE" id="PS50887"/>
    </source>
</evidence>
<dbReference type="EC" id="2.7.7.65" evidence="1"/>
<feature type="transmembrane region" description="Helical" evidence="3">
    <location>
        <begin position="37"/>
        <end position="56"/>
    </location>
</feature>
<evidence type="ECO:0000256" key="1">
    <source>
        <dbReference type="ARBA" id="ARBA00012528"/>
    </source>
</evidence>
<dbReference type="InterPro" id="IPR029787">
    <property type="entry name" value="Nucleotide_cyclase"/>
</dbReference>
<keyword evidence="3" id="KW-1133">Transmembrane helix</keyword>
<dbReference type="GO" id="GO:0052621">
    <property type="term" value="F:diguanylate cyclase activity"/>
    <property type="evidence" value="ECO:0007669"/>
    <property type="project" value="UniProtKB-EC"/>
</dbReference>
<gene>
    <name evidence="5" type="ORF">QU481_06100</name>
</gene>
<protein>
    <recommendedName>
        <fullName evidence="1">diguanylate cyclase</fullName>
        <ecNumber evidence="1">2.7.7.65</ecNumber>
    </recommendedName>
</protein>
<feature type="domain" description="GGDEF" evidence="4">
    <location>
        <begin position="247"/>
        <end position="380"/>
    </location>
</feature>
<keyword evidence="3" id="KW-0472">Membrane</keyword>
<dbReference type="Pfam" id="PF00990">
    <property type="entry name" value="GGDEF"/>
    <property type="match status" value="1"/>
</dbReference>
<dbReference type="InterPro" id="IPR050469">
    <property type="entry name" value="Diguanylate_Cyclase"/>
</dbReference>
<name>A0ABT7XL14_9NEIS</name>
<feature type="transmembrane region" description="Helical" evidence="3">
    <location>
        <begin position="96"/>
        <end position="113"/>
    </location>
</feature>
<comment type="caution">
    <text evidence="5">The sequence shown here is derived from an EMBL/GenBank/DDBJ whole genome shotgun (WGS) entry which is preliminary data.</text>
</comment>
<dbReference type="PROSITE" id="PS50887">
    <property type="entry name" value="GGDEF"/>
    <property type="match status" value="1"/>
</dbReference>
<reference evidence="5" key="1">
    <citation type="submission" date="2023-06" db="EMBL/GenBank/DDBJ databases">
        <authorList>
            <person name="Zhang S."/>
        </authorList>
    </citation>
    <scope>NUCLEOTIDE SEQUENCE</scope>
    <source>
        <strain evidence="5">SG2303</strain>
    </source>
</reference>
<dbReference type="EMBL" id="JAUEDK010000007">
    <property type="protein sequence ID" value="MDN0074467.1"/>
    <property type="molecule type" value="Genomic_DNA"/>
</dbReference>
<organism evidence="5 6">
    <name type="scientific">Crenobacter oryzisoli</name>
    <dbReference type="NCBI Taxonomy" id="3056844"/>
    <lineage>
        <taxon>Bacteria</taxon>
        <taxon>Pseudomonadati</taxon>
        <taxon>Pseudomonadota</taxon>
        <taxon>Betaproteobacteria</taxon>
        <taxon>Neisseriales</taxon>
        <taxon>Neisseriaceae</taxon>
        <taxon>Crenobacter</taxon>
    </lineage>
</organism>
<evidence type="ECO:0000256" key="2">
    <source>
        <dbReference type="ARBA" id="ARBA00034247"/>
    </source>
</evidence>
<feature type="transmembrane region" description="Helical" evidence="3">
    <location>
        <begin position="151"/>
        <end position="177"/>
    </location>
</feature>
<dbReference type="CDD" id="cd01949">
    <property type="entry name" value="GGDEF"/>
    <property type="match status" value="1"/>
</dbReference>
<dbReference type="PANTHER" id="PTHR45138">
    <property type="entry name" value="REGULATORY COMPONENTS OF SENSORY TRANSDUCTION SYSTEM"/>
    <property type="match status" value="1"/>
</dbReference>
<dbReference type="InterPro" id="IPR043128">
    <property type="entry name" value="Rev_trsase/Diguanyl_cyclase"/>
</dbReference>
<proteinExistence type="predicted"/>
<keyword evidence="3" id="KW-0812">Transmembrane</keyword>
<feature type="transmembrane region" description="Helical" evidence="3">
    <location>
        <begin position="189"/>
        <end position="208"/>
    </location>
</feature>
<dbReference type="Proteomes" id="UP001168540">
    <property type="component" value="Unassembled WGS sequence"/>
</dbReference>
<dbReference type="RefSeq" id="WP_289829038.1">
    <property type="nucleotide sequence ID" value="NZ_JAUEDK010000007.1"/>
</dbReference>
<dbReference type="SUPFAM" id="SSF55073">
    <property type="entry name" value="Nucleotide cyclase"/>
    <property type="match status" value="1"/>
</dbReference>
<evidence type="ECO:0000313" key="5">
    <source>
        <dbReference type="EMBL" id="MDN0074467.1"/>
    </source>
</evidence>
<dbReference type="PANTHER" id="PTHR45138:SF9">
    <property type="entry name" value="DIGUANYLATE CYCLASE DGCM-RELATED"/>
    <property type="match status" value="1"/>
</dbReference>
<evidence type="ECO:0000256" key="3">
    <source>
        <dbReference type="SAM" id="Phobius"/>
    </source>
</evidence>